<dbReference type="SUPFAM" id="SSF52113">
    <property type="entry name" value="BRCT domain"/>
    <property type="match status" value="1"/>
</dbReference>
<proteinExistence type="predicted"/>
<keyword evidence="7" id="KW-1185">Reference proteome</keyword>
<dbReference type="InterPro" id="IPR001357">
    <property type="entry name" value="BRCT_dom"/>
</dbReference>
<feature type="domain" description="BRCT" evidence="2">
    <location>
        <begin position="9"/>
        <end position="104"/>
    </location>
</feature>
<keyword evidence="1" id="KW-0328">Glycosyltransferase</keyword>
<dbReference type="PROSITE" id="PS51468">
    <property type="entry name" value="VIT"/>
    <property type="match status" value="1"/>
</dbReference>
<dbReference type="InterPro" id="IPR012317">
    <property type="entry name" value="Poly(ADP-ribose)pol_cat_dom"/>
</dbReference>
<organism evidence="6 7">
    <name type="scientific">Pinctada imbricata</name>
    <name type="common">Atlantic pearl-oyster</name>
    <name type="synonym">Pinctada martensii</name>
    <dbReference type="NCBI Taxonomy" id="66713"/>
    <lineage>
        <taxon>Eukaryota</taxon>
        <taxon>Metazoa</taxon>
        <taxon>Spiralia</taxon>
        <taxon>Lophotrochozoa</taxon>
        <taxon>Mollusca</taxon>
        <taxon>Bivalvia</taxon>
        <taxon>Autobranchia</taxon>
        <taxon>Pteriomorphia</taxon>
        <taxon>Pterioida</taxon>
        <taxon>Pterioidea</taxon>
        <taxon>Pteriidae</taxon>
        <taxon>Pinctada</taxon>
    </lineage>
</organism>
<evidence type="ECO:0000259" key="4">
    <source>
        <dbReference type="PROSITE" id="PS51059"/>
    </source>
</evidence>
<dbReference type="InterPro" id="IPR031273">
    <property type="entry name" value="PARP4"/>
</dbReference>
<comment type="caution">
    <text evidence="6">The sequence shown here is derived from an EMBL/GenBank/DDBJ whole genome shotgun (WGS) entry which is preliminary data.</text>
</comment>
<dbReference type="Gene3D" id="3.90.228.10">
    <property type="match status" value="1"/>
</dbReference>
<dbReference type="SUPFAM" id="SSF53300">
    <property type="entry name" value="vWA-like"/>
    <property type="match status" value="1"/>
</dbReference>
<sequence length="1243" mass="140005">MELEEEGQSDLGLFIDCVFVLDFDPTVTFKEKKRWREIITTRGGTLSYIVTRQVTYVVLVKDVIPASCLRQRQASRYNIPVVSKAYLEDCLSCSHRLSPQKYLIQREEKVKDFTRGKITTNVKKSATQKQRKPVTLSSVRSWHLDDADSPIPNNDHYDLAKWSILKHDTKLQVLEIHSIQSGQYRLYSQPGEITQGKHLTPLEDPVVWYFDDVLDVISGFQQLYKLYQAAPNHMSPWKNPRFTSNQIGSNKLKLLLSEQCIFGSNVSTEVGQFVELLWREAVQETEEILTIPIQHIKKEKVEEAECLLQQIKEEVTSHTVTGSNKVNGLLEKLYKDVLPHKEKYRKSDITARDVTAKLDLCQLIKDLHEVSEATDWSTSASTAAKFWALRCHVTCLDQSHEEFNQIKNLILESSVGVEILAVYEVRRAVEDIRFSREIGNKKLLMHSSSPSNFLGILSRGLLLPNIVVSEYGVGRTDGGKLGCGIYFSDSASTCIQYSVPTRNGFCRLLLVCEVALGNVFRTEKIDSKLTAPPSGYQSVLGIKQGEATKNSDFMDDEYVIYAPCQQRIRYVVQYRLHGDPPVGGALSELVISDEGEEEEIAEACDKIDISDVKDIPDPLTKVQTGLSRKKNQSVPLKGVHVRSNYWTWLLSGGVNISTGKVKEKEKAHKEYKEAISKGHGAYLMDEEEPDVFTVSVGNLPSKSDVLIKITYISELEVDGDNIVFCLPSRIAPWVKDTALAQQTQEELASVKVKDTQHLDTTVHVSVEMPFEIRKIFSPSHQLKIKKTATKAVLEIPKNSSLDDGFKLLVTLAEIHVPRMWIEEHAEHRSTACMLAFYPEFECSLIDHPQVLILLDMSNSMKDQASVDAKKVALLTLEKLPPETEFNVTIFGTTHQELFHTSQRATKDNVNKAIQFVQDVRPVLGCSNVFLPLTSVFLLTPPGGITNVLLVSDGHINHGRQLLQSVAENSSKIRIFSLTVGPSPNHHLMRSLAARGGGVSCCFDGKSKSTWESQIDSVIDKVNQWGIQGVKVEWQQHSDNLPAPVQAPAHVTSIFNGSRIVVYGFVNNCSQAKLKALVEGYNFETVVSSSELSMTQGEMLHQLTARAVIRDYDEGILNDNFILQKLEKQNKKDYIIELSKKFSIVTQYTSFVAIEERNEEDERLDSESVEKLLGEESVDILPYVGWTIPDNWEEKNTVEIVTSLLRQGEIAEGFSQSEAERCYLSVLQYADDIKQDENLQDLVW</sequence>
<reference evidence="6" key="1">
    <citation type="submission" date="2019-08" db="EMBL/GenBank/DDBJ databases">
        <title>The improved chromosome-level genome for the pearl oyster Pinctada fucata martensii using PacBio sequencing and Hi-C.</title>
        <authorList>
            <person name="Zheng Z."/>
        </authorList>
    </citation>
    <scope>NUCLEOTIDE SEQUENCE</scope>
    <source>
        <strain evidence="6">ZZ-2019</strain>
        <tissue evidence="6">Adductor muscle</tissue>
    </source>
</reference>
<gene>
    <name evidence="6" type="ORF">FSP39_000300</name>
</gene>
<dbReference type="PANTHER" id="PTHR46530:SF1">
    <property type="entry name" value="PROTEIN MONO-ADP-RIBOSYLTRANSFERASE PARP4"/>
    <property type="match status" value="1"/>
</dbReference>
<dbReference type="PROSITE" id="PS50234">
    <property type="entry name" value="VWFA"/>
    <property type="match status" value="1"/>
</dbReference>
<dbReference type="SMART" id="SM00292">
    <property type="entry name" value="BRCT"/>
    <property type="match status" value="1"/>
</dbReference>
<dbReference type="EC" id="2.4.2.-" evidence="1"/>
<evidence type="ECO:0000259" key="5">
    <source>
        <dbReference type="PROSITE" id="PS51468"/>
    </source>
</evidence>
<dbReference type="InterPro" id="IPR036420">
    <property type="entry name" value="BRCT_dom_sf"/>
</dbReference>
<dbReference type="Proteomes" id="UP001186944">
    <property type="component" value="Unassembled WGS sequence"/>
</dbReference>
<dbReference type="GO" id="GO:0003950">
    <property type="term" value="F:NAD+ poly-ADP-ribosyltransferase activity"/>
    <property type="evidence" value="ECO:0007669"/>
    <property type="project" value="UniProtKB-UniRule"/>
</dbReference>
<dbReference type="GO" id="GO:0005737">
    <property type="term" value="C:cytoplasm"/>
    <property type="evidence" value="ECO:0007669"/>
    <property type="project" value="TreeGrafter"/>
</dbReference>
<dbReference type="InterPro" id="IPR036465">
    <property type="entry name" value="vWFA_dom_sf"/>
</dbReference>
<dbReference type="Gene3D" id="3.40.50.410">
    <property type="entry name" value="von Willebrand factor, type A domain"/>
    <property type="match status" value="1"/>
</dbReference>
<evidence type="ECO:0000259" key="2">
    <source>
        <dbReference type="PROSITE" id="PS50172"/>
    </source>
</evidence>
<feature type="domain" description="PARP catalytic" evidence="4">
    <location>
        <begin position="380"/>
        <end position="583"/>
    </location>
</feature>
<feature type="domain" description="VIT" evidence="5">
    <location>
        <begin position="557"/>
        <end position="713"/>
    </location>
</feature>
<dbReference type="Pfam" id="PF00533">
    <property type="entry name" value="BRCT"/>
    <property type="match status" value="1"/>
</dbReference>
<evidence type="ECO:0000313" key="7">
    <source>
        <dbReference type="Proteomes" id="UP001186944"/>
    </source>
</evidence>
<keyword evidence="1" id="KW-0520">NAD</keyword>
<dbReference type="PROSITE" id="PS51059">
    <property type="entry name" value="PARP_CATALYTIC"/>
    <property type="match status" value="1"/>
</dbReference>
<dbReference type="InterPro" id="IPR002035">
    <property type="entry name" value="VWF_A"/>
</dbReference>
<dbReference type="PANTHER" id="PTHR46530">
    <property type="entry name" value="PROTEIN MONO-ADP-RIBOSYLTRANSFERASE PARP4"/>
    <property type="match status" value="1"/>
</dbReference>
<dbReference type="Gene3D" id="3.40.50.10190">
    <property type="entry name" value="BRCT domain"/>
    <property type="match status" value="1"/>
</dbReference>
<evidence type="ECO:0000259" key="3">
    <source>
        <dbReference type="PROSITE" id="PS50234"/>
    </source>
</evidence>
<dbReference type="InterPro" id="IPR013694">
    <property type="entry name" value="VIT"/>
</dbReference>
<name>A0AA88YVL2_PINIB</name>
<dbReference type="AlphaFoldDB" id="A0AA88YVL2"/>
<dbReference type="SUPFAM" id="SSF56399">
    <property type="entry name" value="ADP-ribosylation"/>
    <property type="match status" value="1"/>
</dbReference>
<dbReference type="Pfam" id="PF00644">
    <property type="entry name" value="PARP"/>
    <property type="match status" value="1"/>
</dbReference>
<dbReference type="Pfam" id="PF08487">
    <property type="entry name" value="VIT"/>
    <property type="match status" value="1"/>
</dbReference>
<dbReference type="Pfam" id="PF13768">
    <property type="entry name" value="VWA_3"/>
    <property type="match status" value="1"/>
</dbReference>
<protein>
    <recommendedName>
        <fullName evidence="1">Poly [ADP-ribose] polymerase</fullName>
        <shortName evidence="1">PARP</shortName>
        <ecNumber evidence="1">2.4.2.-</ecNumber>
    </recommendedName>
</protein>
<keyword evidence="1" id="KW-0808">Transferase</keyword>
<dbReference type="SMART" id="SM00609">
    <property type="entry name" value="VIT"/>
    <property type="match status" value="1"/>
</dbReference>
<feature type="domain" description="VWFA" evidence="3">
    <location>
        <begin position="849"/>
        <end position="1021"/>
    </location>
</feature>
<evidence type="ECO:0000256" key="1">
    <source>
        <dbReference type="RuleBase" id="RU362114"/>
    </source>
</evidence>
<dbReference type="PROSITE" id="PS50172">
    <property type="entry name" value="BRCT"/>
    <property type="match status" value="1"/>
</dbReference>
<dbReference type="EMBL" id="VSWD01000002">
    <property type="protein sequence ID" value="KAK3106810.1"/>
    <property type="molecule type" value="Genomic_DNA"/>
</dbReference>
<evidence type="ECO:0000313" key="6">
    <source>
        <dbReference type="EMBL" id="KAK3106810.1"/>
    </source>
</evidence>
<accession>A0AA88YVL2</accession>